<feature type="transmembrane region" description="Helical" evidence="19">
    <location>
        <begin position="63"/>
        <end position="85"/>
    </location>
</feature>
<comment type="caution">
    <text evidence="20">The sequence shown here is derived from an EMBL/GenBank/DDBJ whole genome shotgun (WGS) entry which is preliminary data.</text>
</comment>
<feature type="transmembrane region" description="Helical" evidence="19">
    <location>
        <begin position="139"/>
        <end position="157"/>
    </location>
</feature>
<evidence type="ECO:0000256" key="6">
    <source>
        <dbReference type="ARBA" id="ARBA00015850"/>
    </source>
</evidence>
<evidence type="ECO:0000256" key="10">
    <source>
        <dbReference type="ARBA" id="ARBA00022692"/>
    </source>
</evidence>
<keyword evidence="10 19" id="KW-0812">Transmembrane</keyword>
<sequence>MNLIGAFVIAFSMYSRIPMPRMEWTKERMRYMFCFFPLIGAVIGALMLLWLKYGGYLTGEGNFRTAVLILIPVLVTGGIHVDGFLDTSDAINSYKPVEEKLEILKDSHSGAFAILMGICYFVLQFGVYSEATMADMQVLAIGFVLSRALSALAVVTFKKAKNSGLVHAFSDSAQRRTVGITMGCYIAVCLLLMYTTGGLRGIAGIAAALASFGYYRWMSYRKFGGTTGDLAGFFLQVCELAMAVAVVVAGKLAG</sequence>
<evidence type="ECO:0000256" key="19">
    <source>
        <dbReference type="HAMAP-Rule" id="MF_00719"/>
    </source>
</evidence>
<comment type="catalytic activity">
    <reaction evidence="17 19">
        <text>alpha-ribazole + adenosylcob(III)inamide-GDP = adenosylcob(III)alamin + GMP + H(+)</text>
        <dbReference type="Rhea" id="RHEA:16049"/>
        <dbReference type="ChEBI" id="CHEBI:10329"/>
        <dbReference type="ChEBI" id="CHEBI:15378"/>
        <dbReference type="ChEBI" id="CHEBI:18408"/>
        <dbReference type="ChEBI" id="CHEBI:58115"/>
        <dbReference type="ChEBI" id="CHEBI:60487"/>
        <dbReference type="EC" id="2.7.8.26"/>
    </reaction>
</comment>
<comment type="function">
    <text evidence="14 19">Joins adenosylcobinamide-GDP and alpha-ribazole to generate adenosylcobalamin (Ado-cobalamin). Also synthesizes adenosylcobalamin 5'-phosphate from adenosylcobinamide-GDP and alpha-ribazole 5'-phosphate.</text>
</comment>
<accession>C6LEQ1</accession>
<gene>
    <name evidence="19 20" type="primary">cobS</name>
    <name evidence="20" type="ORF">BRYFOR_07102</name>
</gene>
<keyword evidence="9 19" id="KW-0808">Transferase</keyword>
<comment type="cofactor">
    <cofactor evidence="1 19">
        <name>Mg(2+)</name>
        <dbReference type="ChEBI" id="CHEBI:18420"/>
    </cofactor>
</comment>
<dbReference type="PANTHER" id="PTHR34148:SF1">
    <property type="entry name" value="ADENOSYLCOBINAMIDE-GDP RIBAZOLETRANSFERASE"/>
    <property type="match status" value="1"/>
</dbReference>
<evidence type="ECO:0000256" key="2">
    <source>
        <dbReference type="ARBA" id="ARBA00004651"/>
    </source>
</evidence>
<reference evidence="20" key="1">
    <citation type="submission" date="2009-07" db="EMBL/GenBank/DDBJ databases">
        <authorList>
            <person name="Weinstock G."/>
            <person name="Sodergren E."/>
            <person name="Clifton S."/>
            <person name="Fulton L."/>
            <person name="Fulton B."/>
            <person name="Courtney L."/>
            <person name="Fronick C."/>
            <person name="Harrison M."/>
            <person name="Strong C."/>
            <person name="Farmer C."/>
            <person name="Delahaunty K."/>
            <person name="Markovic C."/>
            <person name="Hall O."/>
            <person name="Minx P."/>
            <person name="Tomlinson C."/>
            <person name="Mitreva M."/>
            <person name="Nelson J."/>
            <person name="Hou S."/>
            <person name="Wollam A."/>
            <person name="Pepin K.H."/>
            <person name="Johnson M."/>
            <person name="Bhonagiri V."/>
            <person name="Nash W.E."/>
            <person name="Warren W."/>
            <person name="Chinwalla A."/>
            <person name="Mardis E.R."/>
            <person name="Wilson R.K."/>
        </authorList>
    </citation>
    <scope>NUCLEOTIDE SEQUENCE [LARGE SCALE GENOMIC DNA]</scope>
    <source>
        <strain evidence="20">DSM 14469</strain>
    </source>
</reference>
<dbReference type="Proteomes" id="UP000005561">
    <property type="component" value="Unassembled WGS sequence"/>
</dbReference>
<dbReference type="OrthoDB" id="9794626at2"/>
<comment type="subcellular location">
    <subcellularLocation>
        <location evidence="2 19">Cell membrane</location>
        <topology evidence="2 19">Multi-pass membrane protein</topology>
    </subcellularLocation>
</comment>
<dbReference type="eggNOG" id="COG0368">
    <property type="taxonomic scope" value="Bacteria"/>
</dbReference>
<dbReference type="HAMAP" id="MF_00719">
    <property type="entry name" value="CobS"/>
    <property type="match status" value="1"/>
</dbReference>
<dbReference type="EMBL" id="ACCL02000008">
    <property type="protein sequence ID" value="EET61034.1"/>
    <property type="molecule type" value="Genomic_DNA"/>
</dbReference>
<keyword evidence="8 19" id="KW-0169">Cobalamin biosynthesis</keyword>
<evidence type="ECO:0000313" key="21">
    <source>
        <dbReference type="Proteomes" id="UP000005561"/>
    </source>
</evidence>
<comment type="similarity">
    <text evidence="4 19">Belongs to the CobS family.</text>
</comment>
<keyword evidence="21" id="KW-1185">Reference proteome</keyword>
<organism evidence="20 21">
    <name type="scientific">Marvinbryantia formatexigens DSM 14469</name>
    <dbReference type="NCBI Taxonomy" id="478749"/>
    <lineage>
        <taxon>Bacteria</taxon>
        <taxon>Bacillati</taxon>
        <taxon>Bacillota</taxon>
        <taxon>Clostridia</taxon>
        <taxon>Lachnospirales</taxon>
        <taxon>Lachnospiraceae</taxon>
        <taxon>Marvinbryantia</taxon>
    </lineage>
</organism>
<evidence type="ECO:0000256" key="16">
    <source>
        <dbReference type="ARBA" id="ARBA00032853"/>
    </source>
</evidence>
<proteinExistence type="inferred from homology"/>
<evidence type="ECO:0000313" key="20">
    <source>
        <dbReference type="EMBL" id="EET61034.1"/>
    </source>
</evidence>
<keyword evidence="12 19" id="KW-1133">Transmembrane helix</keyword>
<keyword evidence="13 19" id="KW-0472">Membrane</keyword>
<evidence type="ECO:0000256" key="18">
    <source>
        <dbReference type="ARBA" id="ARBA00049504"/>
    </source>
</evidence>
<feature type="transmembrane region" description="Helical" evidence="19">
    <location>
        <begin position="110"/>
        <end position="127"/>
    </location>
</feature>
<feature type="transmembrane region" description="Helical" evidence="19">
    <location>
        <begin position="178"/>
        <end position="195"/>
    </location>
</feature>
<dbReference type="AlphaFoldDB" id="C6LEQ1"/>
<dbReference type="InterPro" id="IPR003805">
    <property type="entry name" value="CobS"/>
</dbReference>
<comment type="catalytic activity">
    <reaction evidence="18 19">
        <text>alpha-ribazole 5'-phosphate + adenosylcob(III)inamide-GDP = adenosylcob(III)alamin 5'-phosphate + GMP + H(+)</text>
        <dbReference type="Rhea" id="RHEA:23560"/>
        <dbReference type="ChEBI" id="CHEBI:15378"/>
        <dbReference type="ChEBI" id="CHEBI:57918"/>
        <dbReference type="ChEBI" id="CHEBI:58115"/>
        <dbReference type="ChEBI" id="CHEBI:60487"/>
        <dbReference type="ChEBI" id="CHEBI:60493"/>
        <dbReference type="EC" id="2.7.8.26"/>
    </reaction>
</comment>
<protein>
    <recommendedName>
        <fullName evidence="6 19">Adenosylcobinamide-GDP ribazoletransferase</fullName>
        <ecNumber evidence="5 19">2.7.8.26</ecNumber>
    </recommendedName>
    <alternativeName>
        <fullName evidence="16 19">Cobalamin synthase</fullName>
    </alternativeName>
    <alternativeName>
        <fullName evidence="15 19">Cobalamin-5'-phosphate synthase</fullName>
    </alternativeName>
</protein>
<dbReference type="PANTHER" id="PTHR34148">
    <property type="entry name" value="ADENOSYLCOBINAMIDE-GDP RIBAZOLETRANSFERASE"/>
    <property type="match status" value="1"/>
</dbReference>
<keyword evidence="11 19" id="KW-0460">Magnesium</keyword>
<dbReference type="GO" id="GO:0009236">
    <property type="term" value="P:cobalamin biosynthetic process"/>
    <property type="evidence" value="ECO:0007669"/>
    <property type="project" value="UniProtKB-UniRule"/>
</dbReference>
<dbReference type="GO" id="GO:0008818">
    <property type="term" value="F:cobalamin 5'-phosphate synthase activity"/>
    <property type="evidence" value="ECO:0007669"/>
    <property type="project" value="UniProtKB-UniRule"/>
</dbReference>
<dbReference type="EC" id="2.7.8.26" evidence="5 19"/>
<evidence type="ECO:0000256" key="13">
    <source>
        <dbReference type="ARBA" id="ARBA00023136"/>
    </source>
</evidence>
<evidence type="ECO:0000256" key="5">
    <source>
        <dbReference type="ARBA" id="ARBA00013200"/>
    </source>
</evidence>
<evidence type="ECO:0000256" key="7">
    <source>
        <dbReference type="ARBA" id="ARBA00022475"/>
    </source>
</evidence>
<comment type="pathway">
    <text evidence="3 19">Cofactor biosynthesis; adenosylcobalamin biosynthesis; adenosylcobalamin from cob(II)yrinate a,c-diamide: step 7/7.</text>
</comment>
<feature type="transmembrane region" description="Helical" evidence="19">
    <location>
        <begin position="201"/>
        <end position="218"/>
    </location>
</feature>
<keyword evidence="7 19" id="KW-1003">Cell membrane</keyword>
<dbReference type="UniPathway" id="UPA00148">
    <property type="reaction ID" value="UER00238"/>
</dbReference>
<dbReference type="GO" id="GO:0005886">
    <property type="term" value="C:plasma membrane"/>
    <property type="evidence" value="ECO:0007669"/>
    <property type="project" value="UniProtKB-SubCell"/>
</dbReference>
<evidence type="ECO:0000256" key="14">
    <source>
        <dbReference type="ARBA" id="ARBA00025228"/>
    </source>
</evidence>
<feature type="transmembrane region" description="Helical" evidence="19">
    <location>
        <begin position="31"/>
        <end position="51"/>
    </location>
</feature>
<feature type="transmembrane region" description="Helical" evidence="19">
    <location>
        <begin position="230"/>
        <end position="250"/>
    </location>
</feature>
<evidence type="ECO:0000256" key="17">
    <source>
        <dbReference type="ARBA" id="ARBA00048623"/>
    </source>
</evidence>
<evidence type="ECO:0000256" key="12">
    <source>
        <dbReference type="ARBA" id="ARBA00022989"/>
    </source>
</evidence>
<evidence type="ECO:0000256" key="9">
    <source>
        <dbReference type="ARBA" id="ARBA00022679"/>
    </source>
</evidence>
<evidence type="ECO:0000256" key="8">
    <source>
        <dbReference type="ARBA" id="ARBA00022573"/>
    </source>
</evidence>
<dbReference type="STRING" id="168384.SAMN05660368_00291"/>
<evidence type="ECO:0000256" key="1">
    <source>
        <dbReference type="ARBA" id="ARBA00001946"/>
    </source>
</evidence>
<dbReference type="RefSeq" id="WP_006861894.1">
    <property type="nucleotide sequence ID" value="NZ_ACCL02000008.1"/>
</dbReference>
<dbReference type="Pfam" id="PF02654">
    <property type="entry name" value="CobS"/>
    <property type="match status" value="1"/>
</dbReference>
<evidence type="ECO:0000256" key="11">
    <source>
        <dbReference type="ARBA" id="ARBA00022842"/>
    </source>
</evidence>
<evidence type="ECO:0000256" key="3">
    <source>
        <dbReference type="ARBA" id="ARBA00004663"/>
    </source>
</evidence>
<evidence type="ECO:0000256" key="4">
    <source>
        <dbReference type="ARBA" id="ARBA00010561"/>
    </source>
</evidence>
<name>C6LEQ1_9FIRM</name>
<dbReference type="GO" id="GO:0051073">
    <property type="term" value="F:adenosylcobinamide-GDP ribazoletransferase activity"/>
    <property type="evidence" value="ECO:0007669"/>
    <property type="project" value="UniProtKB-UniRule"/>
</dbReference>
<evidence type="ECO:0000256" key="15">
    <source>
        <dbReference type="ARBA" id="ARBA00032605"/>
    </source>
</evidence>